<evidence type="ECO:0000256" key="1">
    <source>
        <dbReference type="ARBA" id="ARBA00008779"/>
    </source>
</evidence>
<organism evidence="3 4">
    <name type="scientific">Alteribacillus bidgolensis</name>
    <dbReference type="NCBI Taxonomy" id="930129"/>
    <lineage>
        <taxon>Bacteria</taxon>
        <taxon>Bacillati</taxon>
        <taxon>Bacillota</taxon>
        <taxon>Bacilli</taxon>
        <taxon>Bacillales</taxon>
        <taxon>Bacillaceae</taxon>
        <taxon>Alteribacillus</taxon>
    </lineage>
</organism>
<accession>A0A1G8QUX2</accession>
<comment type="similarity">
    <text evidence="1">Belongs to the sulfatase family.</text>
</comment>
<evidence type="ECO:0000313" key="4">
    <source>
        <dbReference type="Proteomes" id="UP000199017"/>
    </source>
</evidence>
<dbReference type="InterPro" id="IPR050738">
    <property type="entry name" value="Sulfatase"/>
</dbReference>
<evidence type="ECO:0000313" key="3">
    <source>
        <dbReference type="EMBL" id="SDJ08532.1"/>
    </source>
</evidence>
<dbReference type="AlphaFoldDB" id="A0A1G8QUX2"/>
<dbReference type="Proteomes" id="UP000199017">
    <property type="component" value="Unassembled WGS sequence"/>
</dbReference>
<dbReference type="Pfam" id="PF00884">
    <property type="entry name" value="Sulfatase"/>
    <property type="match status" value="1"/>
</dbReference>
<proteinExistence type="inferred from homology"/>
<dbReference type="EMBL" id="FNDU01000022">
    <property type="protein sequence ID" value="SDJ08532.1"/>
    <property type="molecule type" value="Genomic_DNA"/>
</dbReference>
<dbReference type="SUPFAM" id="SSF53649">
    <property type="entry name" value="Alkaline phosphatase-like"/>
    <property type="match status" value="1"/>
</dbReference>
<name>A0A1G8QUX2_9BACI</name>
<keyword evidence="4" id="KW-1185">Reference proteome</keyword>
<dbReference type="InterPro" id="IPR017850">
    <property type="entry name" value="Alkaline_phosphatase_core_sf"/>
</dbReference>
<dbReference type="PANTHER" id="PTHR42693">
    <property type="entry name" value="ARYLSULFATASE FAMILY MEMBER"/>
    <property type="match status" value="1"/>
</dbReference>
<reference evidence="3 4" key="1">
    <citation type="submission" date="2016-10" db="EMBL/GenBank/DDBJ databases">
        <authorList>
            <person name="de Groot N.N."/>
        </authorList>
    </citation>
    <scope>NUCLEOTIDE SEQUENCE [LARGE SCALE GENOMIC DNA]</scope>
    <source>
        <strain evidence="4">P4B,CCM 7963,CECT 7998,DSM 25260,IBRC-M 10614,KCTC 13821</strain>
    </source>
</reference>
<sequence>MRPNVIYMVLDDVGFSDLGCYGSEIATPNIDNMAKNGLRYNNFNATPMCSPTRASLLSGRNHHSIGMGSIADVDFGDDFPNIRGRINDSAATISEVLREHYYSTFCVGKWHLTPANEVTPAGPF</sequence>
<dbReference type="Gene3D" id="3.40.720.10">
    <property type="entry name" value="Alkaline Phosphatase, subunit A"/>
    <property type="match status" value="1"/>
</dbReference>
<evidence type="ECO:0000259" key="2">
    <source>
        <dbReference type="Pfam" id="PF00884"/>
    </source>
</evidence>
<dbReference type="OrthoDB" id="9762324at2"/>
<dbReference type="STRING" id="930129.SAMN05216352_12225"/>
<protein>
    <submittedName>
        <fullName evidence="3">Arylsulfatase</fullName>
    </submittedName>
</protein>
<gene>
    <name evidence="3" type="ORF">SAMN05216352_12225</name>
</gene>
<feature type="domain" description="Sulfatase N-terminal" evidence="2">
    <location>
        <begin position="3"/>
        <end position="119"/>
    </location>
</feature>
<dbReference type="InterPro" id="IPR000917">
    <property type="entry name" value="Sulfatase_N"/>
</dbReference>